<dbReference type="Proteomes" id="UP000590442">
    <property type="component" value="Unassembled WGS sequence"/>
</dbReference>
<evidence type="ECO:0000313" key="1">
    <source>
        <dbReference type="EMBL" id="NJB69588.1"/>
    </source>
</evidence>
<dbReference type="EMBL" id="JAATJJ010000001">
    <property type="protein sequence ID" value="NJB69588.1"/>
    <property type="molecule type" value="Genomic_DNA"/>
</dbReference>
<comment type="caution">
    <text evidence="1">The sequence shown here is derived from an EMBL/GenBank/DDBJ whole genome shotgun (WGS) entry which is preliminary data.</text>
</comment>
<accession>A0A846QN87</accession>
<sequence>MQRYLLSILALVLILFWSSCRKDFEYQASIGNLEFSKDTVYLDTVFTNIGSSTYSLKVYNKSNIDIQIPHINLENGENSNYRLNVDGVAGKEFNNIPILAKDSIFIFIETTFDIAPTNEKDFLYTDALQFISNGNTQKVQLVTLIKDAIFLFPKQLSNGTKETLGLGVDEEGNEISVEGFILESSQLTLTNEKAYVVYGYAAVPENETLNINAGARVHFHENSGIIVQNNASIKVQGQLSLDVAEMENEVIFEGDRLEPEFEYIPGQWGTIWLAPGSINNEINHLTIKNATIGILAEGDGILSSPTLTFRNSQIHNSSRVNLWARTASIIGENLVLGNAGASSLYCNLGGSYYFTHATIANYWNNGFRNSPSLLIDNLIETENGTVLEDLVEANFTNCIVDGNNTHELFLQNNELASFNFSFKNCTLKYNESSNLVVGNPILDLDNPGYNSIVLNPLTNFIEVQKNDFRIGEESEVIDKGDTNAAQTLPLDIIGTDRTSSPDIGAYEFVQNK</sequence>
<name>A0A846QN87_9FLAO</name>
<keyword evidence="2" id="KW-1185">Reference proteome</keyword>
<dbReference type="NCBIfam" id="NF041518">
    <property type="entry name" value="choice_anch_Q"/>
    <property type="match status" value="1"/>
</dbReference>
<organism evidence="1 2">
    <name type="scientific">Saonia flava</name>
    <dbReference type="NCBI Taxonomy" id="523696"/>
    <lineage>
        <taxon>Bacteria</taxon>
        <taxon>Pseudomonadati</taxon>
        <taxon>Bacteroidota</taxon>
        <taxon>Flavobacteriia</taxon>
        <taxon>Flavobacteriales</taxon>
        <taxon>Flavobacteriaceae</taxon>
        <taxon>Saonia</taxon>
    </lineage>
</organism>
<dbReference type="AlphaFoldDB" id="A0A846QN87"/>
<dbReference type="InterPro" id="IPR011050">
    <property type="entry name" value="Pectin_lyase_fold/virulence"/>
</dbReference>
<dbReference type="RefSeq" id="WP_167959373.1">
    <property type="nucleotide sequence ID" value="NZ_JAATJJ010000001.1"/>
</dbReference>
<dbReference type="SUPFAM" id="SSF51126">
    <property type="entry name" value="Pectin lyase-like"/>
    <property type="match status" value="1"/>
</dbReference>
<proteinExistence type="predicted"/>
<reference evidence="1 2" key="1">
    <citation type="submission" date="2020-03" db="EMBL/GenBank/DDBJ databases">
        <title>Genomic Encyclopedia of Type Strains, Phase IV (KMG-IV): sequencing the most valuable type-strain genomes for metagenomic binning, comparative biology and taxonomic classification.</title>
        <authorList>
            <person name="Goeker M."/>
        </authorList>
    </citation>
    <scope>NUCLEOTIDE SEQUENCE [LARGE SCALE GENOMIC DNA]</scope>
    <source>
        <strain evidence="1 2">DSM 29762</strain>
    </source>
</reference>
<evidence type="ECO:0008006" key="3">
    <source>
        <dbReference type="Google" id="ProtNLM"/>
    </source>
</evidence>
<gene>
    <name evidence="1" type="ORF">GGR42_000050</name>
</gene>
<protein>
    <recommendedName>
        <fullName evidence="3">Right handed beta helix region</fullName>
    </recommendedName>
</protein>
<dbReference type="InterPro" id="IPR059226">
    <property type="entry name" value="Choice_anch_Q_dom"/>
</dbReference>
<dbReference type="PROSITE" id="PS51257">
    <property type="entry name" value="PROKAR_LIPOPROTEIN"/>
    <property type="match status" value="1"/>
</dbReference>
<evidence type="ECO:0000313" key="2">
    <source>
        <dbReference type="Proteomes" id="UP000590442"/>
    </source>
</evidence>